<proteinExistence type="predicted"/>
<dbReference type="AlphaFoldDB" id="A0AAD9JWQ0"/>
<dbReference type="Proteomes" id="UP001208570">
    <property type="component" value="Unassembled WGS sequence"/>
</dbReference>
<gene>
    <name evidence="2" type="ORF">LSH36_128g01014</name>
</gene>
<accession>A0AAD9JWQ0</accession>
<protein>
    <submittedName>
        <fullName evidence="2">Uncharacterized protein</fullName>
    </submittedName>
</protein>
<dbReference type="EMBL" id="JAODUP010000128">
    <property type="protein sequence ID" value="KAK2160651.1"/>
    <property type="molecule type" value="Genomic_DNA"/>
</dbReference>
<organism evidence="2 3">
    <name type="scientific">Paralvinella palmiformis</name>
    <dbReference type="NCBI Taxonomy" id="53620"/>
    <lineage>
        <taxon>Eukaryota</taxon>
        <taxon>Metazoa</taxon>
        <taxon>Spiralia</taxon>
        <taxon>Lophotrochozoa</taxon>
        <taxon>Annelida</taxon>
        <taxon>Polychaeta</taxon>
        <taxon>Sedentaria</taxon>
        <taxon>Canalipalpata</taxon>
        <taxon>Terebellida</taxon>
        <taxon>Terebelliformia</taxon>
        <taxon>Alvinellidae</taxon>
        <taxon>Paralvinella</taxon>
    </lineage>
</organism>
<evidence type="ECO:0000256" key="1">
    <source>
        <dbReference type="SAM" id="MobiDB-lite"/>
    </source>
</evidence>
<keyword evidence="3" id="KW-1185">Reference proteome</keyword>
<feature type="compositionally biased region" description="Low complexity" evidence="1">
    <location>
        <begin position="34"/>
        <end position="48"/>
    </location>
</feature>
<feature type="region of interest" description="Disordered" evidence="1">
    <location>
        <begin position="12"/>
        <end position="50"/>
    </location>
</feature>
<name>A0AAD9JWQ0_9ANNE</name>
<comment type="caution">
    <text evidence="2">The sequence shown here is derived from an EMBL/GenBank/DDBJ whole genome shotgun (WGS) entry which is preliminary data.</text>
</comment>
<evidence type="ECO:0000313" key="2">
    <source>
        <dbReference type="EMBL" id="KAK2160651.1"/>
    </source>
</evidence>
<evidence type="ECO:0000313" key="3">
    <source>
        <dbReference type="Proteomes" id="UP001208570"/>
    </source>
</evidence>
<sequence>MLDRLTRELVMKDCGNKPTVQADGSTNQRNSIRQPWQLPPQKMKQQPQSTIPNRQEYLQRCAPPGTYDLVQNNSMPDTSSHHQSRLANDWRSLSSTVDIVVESMSANIVLHINAHTTSRVTGNMKVMNWNEHKQQWPHLKEIQFLQIGPRPTVDIFIAVDQADPHCSLCDIRGEPGEPIA</sequence>
<feature type="compositionally biased region" description="Polar residues" evidence="1">
    <location>
        <begin position="18"/>
        <end position="33"/>
    </location>
</feature>
<reference evidence="2" key="1">
    <citation type="journal article" date="2023" name="Mol. Biol. Evol.">
        <title>Third-Generation Sequencing Reveals the Adaptive Role of the Epigenome in Three Deep-Sea Polychaetes.</title>
        <authorList>
            <person name="Perez M."/>
            <person name="Aroh O."/>
            <person name="Sun Y."/>
            <person name="Lan Y."/>
            <person name="Juniper S.K."/>
            <person name="Young C.R."/>
            <person name="Angers B."/>
            <person name="Qian P.Y."/>
        </authorList>
    </citation>
    <scope>NUCLEOTIDE SEQUENCE</scope>
    <source>
        <strain evidence="2">P08H-3</strain>
    </source>
</reference>